<dbReference type="PRINTS" id="PR00344">
    <property type="entry name" value="BCTRLSENSOR"/>
</dbReference>
<dbReference type="SMART" id="SM00388">
    <property type="entry name" value="HisKA"/>
    <property type="match status" value="1"/>
</dbReference>
<feature type="compositionally biased region" description="Polar residues" evidence="7">
    <location>
        <begin position="1"/>
        <end position="13"/>
    </location>
</feature>
<dbReference type="Pfam" id="PF01590">
    <property type="entry name" value="GAF"/>
    <property type="match status" value="1"/>
</dbReference>
<dbReference type="InterPro" id="IPR000014">
    <property type="entry name" value="PAS"/>
</dbReference>
<dbReference type="Gene3D" id="3.30.450.40">
    <property type="match status" value="1"/>
</dbReference>
<dbReference type="SUPFAM" id="SSF55874">
    <property type="entry name" value="ATPase domain of HSP90 chaperone/DNA topoisomerase II/histidine kinase"/>
    <property type="match status" value="1"/>
</dbReference>
<evidence type="ECO:0000256" key="7">
    <source>
        <dbReference type="SAM" id="MobiDB-lite"/>
    </source>
</evidence>
<dbReference type="SUPFAM" id="SSF55785">
    <property type="entry name" value="PYP-like sensor domain (PAS domain)"/>
    <property type="match status" value="1"/>
</dbReference>
<keyword evidence="5" id="KW-0418">Kinase</keyword>
<evidence type="ECO:0000259" key="9">
    <source>
        <dbReference type="PROSITE" id="PS50112"/>
    </source>
</evidence>
<dbReference type="InterPro" id="IPR005467">
    <property type="entry name" value="His_kinase_dom"/>
</dbReference>
<gene>
    <name evidence="10" type="ORF">ACFO3E_00580</name>
</gene>
<feature type="domain" description="Histidine kinase" evidence="8">
    <location>
        <begin position="320"/>
        <end position="539"/>
    </location>
</feature>
<dbReference type="EMBL" id="JBHSFZ010000001">
    <property type="protein sequence ID" value="MFC4592691.1"/>
    <property type="molecule type" value="Genomic_DNA"/>
</dbReference>
<evidence type="ECO:0000313" key="11">
    <source>
        <dbReference type="Proteomes" id="UP001595957"/>
    </source>
</evidence>
<dbReference type="InterPro" id="IPR004358">
    <property type="entry name" value="Sig_transdc_His_kin-like_C"/>
</dbReference>
<dbReference type="InterPro" id="IPR036890">
    <property type="entry name" value="HATPase_C_sf"/>
</dbReference>
<dbReference type="SMART" id="SM00387">
    <property type="entry name" value="HATPase_c"/>
    <property type="match status" value="1"/>
</dbReference>
<evidence type="ECO:0000256" key="6">
    <source>
        <dbReference type="ARBA" id="ARBA00023012"/>
    </source>
</evidence>
<name>A0ABV9ESP2_9SPHN</name>
<dbReference type="PROSITE" id="PS50112">
    <property type="entry name" value="PAS"/>
    <property type="match status" value="1"/>
</dbReference>
<feature type="region of interest" description="Disordered" evidence="7">
    <location>
        <begin position="1"/>
        <end position="20"/>
    </location>
</feature>
<dbReference type="SUPFAM" id="SSF47384">
    <property type="entry name" value="Homodimeric domain of signal transducing histidine kinase"/>
    <property type="match status" value="1"/>
</dbReference>
<dbReference type="Gene3D" id="3.30.450.20">
    <property type="entry name" value="PAS domain"/>
    <property type="match status" value="1"/>
</dbReference>
<dbReference type="PANTHER" id="PTHR43711:SF1">
    <property type="entry name" value="HISTIDINE KINASE 1"/>
    <property type="match status" value="1"/>
</dbReference>
<evidence type="ECO:0000313" key="10">
    <source>
        <dbReference type="EMBL" id="MFC4592691.1"/>
    </source>
</evidence>
<keyword evidence="11" id="KW-1185">Reference proteome</keyword>
<feature type="domain" description="PAS" evidence="9">
    <location>
        <begin position="190"/>
        <end position="232"/>
    </location>
</feature>
<dbReference type="CDD" id="cd00082">
    <property type="entry name" value="HisKA"/>
    <property type="match status" value="1"/>
</dbReference>
<protein>
    <recommendedName>
        <fullName evidence="2">histidine kinase</fullName>
        <ecNumber evidence="2">2.7.13.3</ecNumber>
    </recommendedName>
</protein>
<dbReference type="Proteomes" id="UP001595957">
    <property type="component" value="Unassembled WGS sequence"/>
</dbReference>
<evidence type="ECO:0000259" key="8">
    <source>
        <dbReference type="PROSITE" id="PS50109"/>
    </source>
</evidence>
<evidence type="ECO:0000256" key="3">
    <source>
        <dbReference type="ARBA" id="ARBA00022553"/>
    </source>
</evidence>
<dbReference type="SMART" id="SM00065">
    <property type="entry name" value="GAF"/>
    <property type="match status" value="1"/>
</dbReference>
<evidence type="ECO:0000256" key="2">
    <source>
        <dbReference type="ARBA" id="ARBA00012438"/>
    </source>
</evidence>
<comment type="caution">
    <text evidence="10">The sequence shown here is derived from an EMBL/GenBank/DDBJ whole genome shotgun (WGS) entry which is preliminary data.</text>
</comment>
<dbReference type="InterPro" id="IPR036097">
    <property type="entry name" value="HisK_dim/P_sf"/>
</dbReference>
<dbReference type="InterPro" id="IPR035965">
    <property type="entry name" value="PAS-like_dom_sf"/>
</dbReference>
<dbReference type="InterPro" id="IPR003594">
    <property type="entry name" value="HATPase_dom"/>
</dbReference>
<evidence type="ECO:0000256" key="1">
    <source>
        <dbReference type="ARBA" id="ARBA00000085"/>
    </source>
</evidence>
<dbReference type="Gene3D" id="3.30.565.10">
    <property type="entry name" value="Histidine kinase-like ATPase, C-terminal domain"/>
    <property type="match status" value="1"/>
</dbReference>
<dbReference type="SUPFAM" id="SSF55781">
    <property type="entry name" value="GAF domain-like"/>
    <property type="match status" value="1"/>
</dbReference>
<proteinExistence type="predicted"/>
<organism evidence="10 11">
    <name type="scientific">Sphingobium tyrosinilyticum</name>
    <dbReference type="NCBI Taxonomy" id="2715436"/>
    <lineage>
        <taxon>Bacteria</taxon>
        <taxon>Pseudomonadati</taxon>
        <taxon>Pseudomonadota</taxon>
        <taxon>Alphaproteobacteria</taxon>
        <taxon>Sphingomonadales</taxon>
        <taxon>Sphingomonadaceae</taxon>
        <taxon>Sphingobium</taxon>
    </lineage>
</organism>
<evidence type="ECO:0000256" key="5">
    <source>
        <dbReference type="ARBA" id="ARBA00022777"/>
    </source>
</evidence>
<dbReference type="CDD" id="cd00130">
    <property type="entry name" value="PAS"/>
    <property type="match status" value="1"/>
</dbReference>
<dbReference type="InterPro" id="IPR003018">
    <property type="entry name" value="GAF"/>
</dbReference>
<accession>A0ABV9ESP2</accession>
<evidence type="ECO:0000256" key="4">
    <source>
        <dbReference type="ARBA" id="ARBA00022679"/>
    </source>
</evidence>
<dbReference type="InterPro" id="IPR003661">
    <property type="entry name" value="HisK_dim/P_dom"/>
</dbReference>
<dbReference type="Pfam" id="PF00512">
    <property type="entry name" value="HisKA"/>
    <property type="match status" value="1"/>
</dbReference>
<dbReference type="RefSeq" id="WP_066525069.1">
    <property type="nucleotide sequence ID" value="NZ_JBHSFZ010000001.1"/>
</dbReference>
<dbReference type="Pfam" id="PF02518">
    <property type="entry name" value="HATPase_c"/>
    <property type="match status" value="1"/>
</dbReference>
<keyword evidence="3" id="KW-0597">Phosphoprotein</keyword>
<reference evidence="11" key="1">
    <citation type="journal article" date="2019" name="Int. J. Syst. Evol. Microbiol.">
        <title>The Global Catalogue of Microorganisms (GCM) 10K type strain sequencing project: providing services to taxonomists for standard genome sequencing and annotation.</title>
        <authorList>
            <consortium name="The Broad Institute Genomics Platform"/>
            <consortium name="The Broad Institute Genome Sequencing Center for Infectious Disease"/>
            <person name="Wu L."/>
            <person name="Ma J."/>
        </authorList>
    </citation>
    <scope>NUCLEOTIDE SEQUENCE [LARGE SCALE GENOMIC DNA]</scope>
    <source>
        <strain evidence="11">NBRC 103632</strain>
    </source>
</reference>
<dbReference type="InterPro" id="IPR029016">
    <property type="entry name" value="GAF-like_dom_sf"/>
</dbReference>
<keyword evidence="6" id="KW-0902">Two-component regulatory system</keyword>
<dbReference type="Pfam" id="PF12860">
    <property type="entry name" value="PAS_7"/>
    <property type="match status" value="1"/>
</dbReference>
<dbReference type="CDD" id="cd00075">
    <property type="entry name" value="HATPase"/>
    <property type="match status" value="1"/>
</dbReference>
<dbReference type="EC" id="2.7.13.3" evidence="2"/>
<dbReference type="PANTHER" id="PTHR43711">
    <property type="entry name" value="TWO-COMPONENT HISTIDINE KINASE"/>
    <property type="match status" value="1"/>
</dbReference>
<keyword evidence="4" id="KW-0808">Transferase</keyword>
<comment type="catalytic activity">
    <reaction evidence="1">
        <text>ATP + protein L-histidine = ADP + protein N-phospho-L-histidine.</text>
        <dbReference type="EC" id="2.7.13.3"/>
    </reaction>
</comment>
<sequence length="541" mass="59292">MPVSQDRQQTNAETAKPPIPEDELDRLEALEHYRLGGIGRELAFDRITQLAASLFDVPMSLVSIVGSDTQCFRGACGIDQTHTSRDIAFCAFAILQRDVMVVPDAMQDARFRGNPLVRGEPHIRFYAGAPLRVANGQPIGTLCIIDYKPRLFSEQDKSLLAQLARTVIDLIELRVEGFAAEEHRRKLDEERQLLKLTVENVSGGVAVVDQDLRLMLWNQAFVDLFDYAPDSVDDGVDACNLIRLTAQRGELGPGDPDQIVAGFVQSIRTNHSRRLEIQRRDGRILDIRRESIRGGRFIMTARDVTQERQISRIKDELVSTVSHELRTPLTAIFGALGLMAGGAAGELPERAKQLVAIGSKNAERLIHLVNDLLDMDKLQSGKLAFHFEDHDLGALLAEAVEQIEPYAQRFSVQVDFDPAAAPVIAKVDGNRVCQVMANLLSNACKFSPAGGHVRVSLERAGQVARICVADDGPGISAEFQTRLFKRFEQEDGAHQLGHNGTGLGLAISKAIVEAHGGTIALDPAAERGATFLVELPLSPID</sequence>
<dbReference type="PROSITE" id="PS50109">
    <property type="entry name" value="HIS_KIN"/>
    <property type="match status" value="1"/>
</dbReference>
<dbReference type="InterPro" id="IPR050736">
    <property type="entry name" value="Sensor_HK_Regulatory"/>
</dbReference>
<dbReference type="Gene3D" id="1.10.287.130">
    <property type="match status" value="1"/>
</dbReference>